<organism evidence="2 3">
    <name type="scientific">Haliangium ochraceum (strain DSM 14365 / JCM 11303 / SMP-2)</name>
    <dbReference type="NCBI Taxonomy" id="502025"/>
    <lineage>
        <taxon>Bacteria</taxon>
        <taxon>Pseudomonadati</taxon>
        <taxon>Myxococcota</taxon>
        <taxon>Polyangia</taxon>
        <taxon>Haliangiales</taxon>
        <taxon>Kofleriaceae</taxon>
        <taxon>Haliangium</taxon>
    </lineage>
</organism>
<keyword evidence="1" id="KW-1133">Transmembrane helix</keyword>
<dbReference type="RefSeq" id="WP_012827647.1">
    <property type="nucleotide sequence ID" value="NC_013440.1"/>
</dbReference>
<feature type="transmembrane region" description="Helical" evidence="1">
    <location>
        <begin position="193"/>
        <end position="216"/>
    </location>
</feature>
<dbReference type="Proteomes" id="UP000001880">
    <property type="component" value="Chromosome"/>
</dbReference>
<keyword evidence="3" id="KW-1185">Reference proteome</keyword>
<dbReference type="STRING" id="502025.Hoch_2503"/>
<feature type="transmembrane region" description="Helical" evidence="1">
    <location>
        <begin position="66"/>
        <end position="84"/>
    </location>
</feature>
<protein>
    <submittedName>
        <fullName evidence="2">Uncharacterized protein</fullName>
    </submittedName>
</protein>
<evidence type="ECO:0000313" key="2">
    <source>
        <dbReference type="EMBL" id="ACY15039.1"/>
    </source>
</evidence>
<dbReference type="HOGENOM" id="CLU_084444_0_0_7"/>
<evidence type="ECO:0000256" key="1">
    <source>
        <dbReference type="SAM" id="Phobius"/>
    </source>
</evidence>
<dbReference type="eggNOG" id="ENOG502ZYCT">
    <property type="taxonomic scope" value="Bacteria"/>
</dbReference>
<dbReference type="OrthoDB" id="8235642at2"/>
<feature type="transmembrane region" description="Helical" evidence="1">
    <location>
        <begin position="34"/>
        <end position="54"/>
    </location>
</feature>
<sequence>MHASALLTTGFLLLPLAVLAALARMALIGGGREAALRFTVPALLWTGFVGYLAHSGLIDNFDSMPPQPMPVFLLGMVLVVLLALSRTGASMASVSWSWLVGLQAFRIPVEILIHLAVQEGVAPPQLTWTGSNFDIFTAVTALPVAHFASRGRLSGFAILLWNLLGLTLLTVVVVVSVLSMPTAFQVYAPDNEWIVHFPFVYLPMVLVMAALLLHLLSLRKLRLDATLIPDESQPAASA</sequence>
<reference evidence="2 3" key="1">
    <citation type="journal article" date="2010" name="Stand. Genomic Sci.">
        <title>Complete genome sequence of Haliangium ochraceum type strain (SMP-2).</title>
        <authorList>
            <consortium name="US DOE Joint Genome Institute (JGI-PGF)"/>
            <person name="Ivanova N."/>
            <person name="Daum C."/>
            <person name="Lang E."/>
            <person name="Abt B."/>
            <person name="Kopitz M."/>
            <person name="Saunders E."/>
            <person name="Lapidus A."/>
            <person name="Lucas S."/>
            <person name="Glavina Del Rio T."/>
            <person name="Nolan M."/>
            <person name="Tice H."/>
            <person name="Copeland A."/>
            <person name="Cheng J.F."/>
            <person name="Chen F."/>
            <person name="Bruce D."/>
            <person name="Goodwin L."/>
            <person name="Pitluck S."/>
            <person name="Mavromatis K."/>
            <person name="Pati A."/>
            <person name="Mikhailova N."/>
            <person name="Chen A."/>
            <person name="Palaniappan K."/>
            <person name="Land M."/>
            <person name="Hauser L."/>
            <person name="Chang Y.J."/>
            <person name="Jeffries C.D."/>
            <person name="Detter J.C."/>
            <person name="Brettin T."/>
            <person name="Rohde M."/>
            <person name="Goker M."/>
            <person name="Bristow J."/>
            <person name="Markowitz V."/>
            <person name="Eisen J.A."/>
            <person name="Hugenholtz P."/>
            <person name="Kyrpides N.C."/>
            <person name="Klenk H.P."/>
        </authorList>
    </citation>
    <scope>NUCLEOTIDE SEQUENCE [LARGE SCALE GENOMIC DNA]</scope>
    <source>
        <strain evidence="3">DSM 14365 / CIP 107738 / JCM 11303 / AJ 13395 / SMP-2</strain>
    </source>
</reference>
<name>D0LKJ1_HALO1</name>
<proteinExistence type="predicted"/>
<keyword evidence="1" id="KW-0472">Membrane</keyword>
<gene>
    <name evidence="2" type="ordered locus">Hoch_2503</name>
</gene>
<feature type="transmembrane region" description="Helical" evidence="1">
    <location>
        <begin position="6"/>
        <end position="27"/>
    </location>
</feature>
<dbReference type="KEGG" id="hoh:Hoch_2503"/>
<feature type="transmembrane region" description="Helical" evidence="1">
    <location>
        <begin position="160"/>
        <end position="181"/>
    </location>
</feature>
<keyword evidence="1" id="KW-0812">Transmembrane</keyword>
<accession>D0LKJ1</accession>
<dbReference type="EMBL" id="CP001804">
    <property type="protein sequence ID" value="ACY15039.1"/>
    <property type="molecule type" value="Genomic_DNA"/>
</dbReference>
<dbReference type="AlphaFoldDB" id="D0LKJ1"/>
<evidence type="ECO:0000313" key="3">
    <source>
        <dbReference type="Proteomes" id="UP000001880"/>
    </source>
</evidence>